<feature type="domain" description="CBS" evidence="2">
    <location>
        <begin position="364"/>
        <end position="421"/>
    </location>
</feature>
<dbReference type="Pfam" id="PF26205">
    <property type="entry name" value="SH3_actinomycetes"/>
    <property type="match status" value="1"/>
</dbReference>
<gene>
    <name evidence="3" type="ORF">SAMN04489764_0725</name>
</gene>
<dbReference type="InterPro" id="IPR011033">
    <property type="entry name" value="PRC_barrel-like_sf"/>
</dbReference>
<dbReference type="InterPro" id="IPR058838">
    <property type="entry name" value="SH3_actinomycetes"/>
</dbReference>
<evidence type="ECO:0000259" key="2">
    <source>
        <dbReference type="PROSITE" id="PS51371"/>
    </source>
</evidence>
<dbReference type="RefSeq" id="WP_242659070.1">
    <property type="nucleotide sequence ID" value="NZ_FNKK01000002.1"/>
</dbReference>
<dbReference type="GO" id="GO:0016020">
    <property type="term" value="C:membrane"/>
    <property type="evidence" value="ECO:0007669"/>
    <property type="project" value="InterPro"/>
</dbReference>
<organism evidence="3 4">
    <name type="scientific">Thermostaphylospora chromogena</name>
    <dbReference type="NCBI Taxonomy" id="35622"/>
    <lineage>
        <taxon>Bacteria</taxon>
        <taxon>Bacillati</taxon>
        <taxon>Actinomycetota</taxon>
        <taxon>Actinomycetes</taxon>
        <taxon>Streptosporangiales</taxon>
        <taxon>Thermomonosporaceae</taxon>
        <taxon>Thermostaphylospora</taxon>
    </lineage>
</organism>
<dbReference type="SMART" id="SM00924">
    <property type="entry name" value="MgtE_N"/>
    <property type="match status" value="1"/>
</dbReference>
<keyword evidence="1" id="KW-0129">CBS domain</keyword>
<dbReference type="Gene3D" id="1.25.60.10">
    <property type="entry name" value="MgtE N-terminal domain-like"/>
    <property type="match status" value="1"/>
</dbReference>
<keyword evidence="4" id="KW-1185">Reference proteome</keyword>
<dbReference type="InterPro" id="IPR006668">
    <property type="entry name" value="Mg_transptr_MgtE_intracell_dom"/>
</dbReference>
<evidence type="ECO:0000313" key="4">
    <source>
        <dbReference type="Proteomes" id="UP000217103"/>
    </source>
</evidence>
<dbReference type="SUPFAM" id="SSF158791">
    <property type="entry name" value="MgtE N-terminal domain-like"/>
    <property type="match status" value="1"/>
</dbReference>
<dbReference type="Pfam" id="PF03448">
    <property type="entry name" value="MgtE_N"/>
    <property type="match status" value="1"/>
</dbReference>
<dbReference type="STRING" id="35622.SAMN04489764_0725"/>
<dbReference type="Pfam" id="PF00571">
    <property type="entry name" value="CBS"/>
    <property type="match status" value="2"/>
</dbReference>
<accession>A0A1H1AZJ2</accession>
<dbReference type="PANTHER" id="PTHR43773">
    <property type="entry name" value="MAGNESIUM TRANSPORTER MGTE"/>
    <property type="match status" value="1"/>
</dbReference>
<dbReference type="CDD" id="cd04606">
    <property type="entry name" value="CBS_pair_Mg_transporter"/>
    <property type="match status" value="1"/>
</dbReference>
<reference evidence="3 4" key="1">
    <citation type="submission" date="2016-10" db="EMBL/GenBank/DDBJ databases">
        <authorList>
            <person name="de Groot N.N."/>
        </authorList>
    </citation>
    <scope>NUCLEOTIDE SEQUENCE [LARGE SCALE GENOMIC DNA]</scope>
    <source>
        <strain evidence="3 4">DSM 43794</strain>
    </source>
</reference>
<protein>
    <submittedName>
        <fullName evidence="3">CBS domain-containing protein</fullName>
    </submittedName>
</protein>
<evidence type="ECO:0000313" key="3">
    <source>
        <dbReference type="EMBL" id="SDQ45060.1"/>
    </source>
</evidence>
<dbReference type="InterPro" id="IPR046342">
    <property type="entry name" value="CBS_dom_sf"/>
</dbReference>
<dbReference type="PANTHER" id="PTHR43773:SF1">
    <property type="entry name" value="MAGNESIUM TRANSPORTER MGTE"/>
    <property type="match status" value="1"/>
</dbReference>
<sequence>MRIFVARLAGTAVFDPSGDQIGRVRDVVIGMPASGPPPVHGMVIEMMPRRRVFLPITRVLSIEPGAVIFSGKINMRRFEQRVTEVLAIAELLDLVVEVNDERGSVLDLAMEEVRPSEWRITKVAVLKERGTSGPAVGTRRRRSGRGIFGLGRRARGETVIVDWGEVRGFEATQRDQGVANLLASYEKLRAADLANALHALPYRRRGQVVAALDDERLADVLEEMPERDRIEILGGLGSERAALVLAAMNPDDATDLLQDLPPERAEALLALMTPQEAAPVRRLLTYGERTAGGMMTTDPVILPPDATIADALAQIRQEEVSPAVAAQVYVTRSPTETPTGTYLGVAHFQRLLRDPPSTLLGAVVDPTIDPIKPELSLAGVTFYLATYNLVAAPVVDEIGRLVGAVTVDDVLDHLLPEDWRERAGDGVVDAG</sequence>
<dbReference type="SUPFAM" id="SSF50346">
    <property type="entry name" value="PRC-barrel domain"/>
    <property type="match status" value="1"/>
</dbReference>
<dbReference type="InterPro" id="IPR006669">
    <property type="entry name" value="MgtE_transporter"/>
</dbReference>
<dbReference type="InterPro" id="IPR000644">
    <property type="entry name" value="CBS_dom"/>
</dbReference>
<dbReference type="InterPro" id="IPR038076">
    <property type="entry name" value="MgtE_N_sf"/>
</dbReference>
<dbReference type="Gene3D" id="3.10.580.10">
    <property type="entry name" value="CBS-domain"/>
    <property type="match status" value="1"/>
</dbReference>
<dbReference type="EMBL" id="FNKK01000002">
    <property type="protein sequence ID" value="SDQ45060.1"/>
    <property type="molecule type" value="Genomic_DNA"/>
</dbReference>
<dbReference type="SUPFAM" id="SSF54631">
    <property type="entry name" value="CBS-domain pair"/>
    <property type="match status" value="1"/>
</dbReference>
<dbReference type="Proteomes" id="UP000217103">
    <property type="component" value="Unassembled WGS sequence"/>
</dbReference>
<dbReference type="GO" id="GO:0015095">
    <property type="term" value="F:magnesium ion transmembrane transporter activity"/>
    <property type="evidence" value="ECO:0007669"/>
    <property type="project" value="InterPro"/>
</dbReference>
<dbReference type="PROSITE" id="PS51371">
    <property type="entry name" value="CBS"/>
    <property type="match status" value="1"/>
</dbReference>
<dbReference type="AlphaFoldDB" id="A0A1H1AZJ2"/>
<proteinExistence type="predicted"/>
<name>A0A1H1AZJ2_9ACTN</name>
<evidence type="ECO:0000256" key="1">
    <source>
        <dbReference type="PROSITE-ProRule" id="PRU00703"/>
    </source>
</evidence>